<dbReference type="InterPro" id="IPR042092">
    <property type="entry name" value="PsdUridine_s_RsuA/RluB/E/F_cat"/>
</dbReference>
<dbReference type="GO" id="GO:0000455">
    <property type="term" value="P:enzyme-directed rRNA pseudouridine synthesis"/>
    <property type="evidence" value="ECO:0007669"/>
    <property type="project" value="UniProtKB-ARBA"/>
</dbReference>
<evidence type="ECO:0000313" key="9">
    <source>
        <dbReference type="Proteomes" id="UP000319746"/>
    </source>
</evidence>
<dbReference type="InterPro" id="IPR018496">
    <property type="entry name" value="PsdUridine_synth_RsuA/RluB_CS"/>
</dbReference>
<comment type="catalytic activity">
    <reaction evidence="1">
        <text>a uridine in RNA = a pseudouridine in RNA</text>
        <dbReference type="Rhea" id="RHEA:48348"/>
        <dbReference type="Rhea" id="RHEA-COMP:12068"/>
        <dbReference type="Rhea" id="RHEA-COMP:12069"/>
        <dbReference type="ChEBI" id="CHEBI:65314"/>
        <dbReference type="ChEBI" id="CHEBI:65315"/>
    </reaction>
</comment>
<proteinExistence type="inferred from homology"/>
<dbReference type="PROSITE" id="PS01149">
    <property type="entry name" value="PSI_RSU"/>
    <property type="match status" value="1"/>
</dbReference>
<dbReference type="Proteomes" id="UP000319746">
    <property type="component" value="Unassembled WGS sequence"/>
</dbReference>
<dbReference type="InterPro" id="IPR020094">
    <property type="entry name" value="TruA/RsuA/RluB/E/F_N"/>
</dbReference>
<dbReference type="Pfam" id="PF00849">
    <property type="entry name" value="PseudoU_synth_2"/>
    <property type="match status" value="1"/>
</dbReference>
<evidence type="ECO:0000256" key="2">
    <source>
        <dbReference type="ARBA" id="ARBA00008348"/>
    </source>
</evidence>
<dbReference type="SUPFAM" id="SSF55174">
    <property type="entry name" value="Alpha-L RNA-binding motif"/>
    <property type="match status" value="1"/>
</dbReference>
<protein>
    <recommendedName>
        <fullName evidence="5">Pseudouridine synthase</fullName>
        <ecNumber evidence="5">5.4.99.-</ecNumber>
    </recommendedName>
</protein>
<sequence>MTSRKPRGSGGRNRTPKAGRRGGPFAGADYDRNLGPVDRSQYRRKGKGQGKQSRQHVPEGERLQKVIAAAGIASRRVAEDLIAEGRVEVNDEIVTALGTRVDPDNDVIFVDGIRVNTKPEAVYYAFNKPRGVISTMSDPKGRPSIADYVNTTDTRLFHVGRLDNETEGLLLLTNDGELANRLSHPSYEVPKTYLVQVKGPMRKGVGDELRKGIELEDDGIVSVDSFKVVDSTPGHILCEVIIHSGQNRVVRRLMKAVGYPVQRLVRIAHGPITLGNQRQGSIRQLNSQEVGHLMATVGL</sequence>
<dbReference type="Pfam" id="PF01479">
    <property type="entry name" value="S4"/>
    <property type="match status" value="1"/>
</dbReference>
<dbReference type="PANTHER" id="PTHR47683">
    <property type="entry name" value="PSEUDOURIDINE SYNTHASE FAMILY PROTEIN-RELATED"/>
    <property type="match status" value="1"/>
</dbReference>
<dbReference type="FunFam" id="3.10.290.10:FF:000003">
    <property type="entry name" value="Pseudouridine synthase"/>
    <property type="match status" value="1"/>
</dbReference>
<gene>
    <name evidence="8" type="ORF">FB556_1541</name>
</gene>
<comment type="similarity">
    <text evidence="2 5">Belongs to the pseudouridine synthase RsuA family.</text>
</comment>
<dbReference type="AlphaFoldDB" id="A0A543AK26"/>
<name>A0A543AK26_9MICC</name>
<evidence type="ECO:0000256" key="6">
    <source>
        <dbReference type="SAM" id="MobiDB-lite"/>
    </source>
</evidence>
<dbReference type="InterPro" id="IPR050343">
    <property type="entry name" value="RsuA_PseudoU_synthase"/>
</dbReference>
<dbReference type="CDD" id="cd00165">
    <property type="entry name" value="S4"/>
    <property type="match status" value="1"/>
</dbReference>
<evidence type="ECO:0000256" key="3">
    <source>
        <dbReference type="ARBA" id="ARBA00023235"/>
    </source>
</evidence>
<dbReference type="EMBL" id="VFOU01000002">
    <property type="protein sequence ID" value="TQL72871.1"/>
    <property type="molecule type" value="Genomic_DNA"/>
</dbReference>
<dbReference type="GO" id="GO:0120159">
    <property type="term" value="F:rRNA pseudouridine synthase activity"/>
    <property type="evidence" value="ECO:0007669"/>
    <property type="project" value="UniProtKB-ARBA"/>
</dbReference>
<feature type="region of interest" description="Disordered" evidence="6">
    <location>
        <begin position="1"/>
        <end position="62"/>
    </location>
</feature>
<dbReference type="CDD" id="cd02870">
    <property type="entry name" value="PseudoU_synth_RsuA_like"/>
    <property type="match status" value="1"/>
</dbReference>
<dbReference type="InterPro" id="IPR000748">
    <property type="entry name" value="PsdUridine_synth_RsuA/RluB/E/F"/>
</dbReference>
<dbReference type="PROSITE" id="PS50889">
    <property type="entry name" value="S4"/>
    <property type="match status" value="1"/>
</dbReference>
<dbReference type="InterPro" id="IPR020103">
    <property type="entry name" value="PsdUridine_synth_cat_dom_sf"/>
</dbReference>
<organism evidence="8 9">
    <name type="scientific">Enteractinococcus coprophilus</name>
    <dbReference type="NCBI Taxonomy" id="1027633"/>
    <lineage>
        <taxon>Bacteria</taxon>
        <taxon>Bacillati</taxon>
        <taxon>Actinomycetota</taxon>
        <taxon>Actinomycetes</taxon>
        <taxon>Micrococcales</taxon>
        <taxon>Micrococcaceae</taxon>
    </lineage>
</organism>
<dbReference type="SUPFAM" id="SSF55120">
    <property type="entry name" value="Pseudouridine synthase"/>
    <property type="match status" value="1"/>
</dbReference>
<evidence type="ECO:0000256" key="4">
    <source>
        <dbReference type="PROSITE-ProRule" id="PRU00182"/>
    </source>
</evidence>
<dbReference type="Gene3D" id="3.30.70.580">
    <property type="entry name" value="Pseudouridine synthase I, catalytic domain, N-terminal subdomain"/>
    <property type="match status" value="1"/>
</dbReference>
<dbReference type="NCBIfam" id="TIGR00093">
    <property type="entry name" value="pseudouridine synthase"/>
    <property type="match status" value="1"/>
</dbReference>
<accession>A0A543AK26</accession>
<dbReference type="Gene3D" id="3.30.70.1560">
    <property type="entry name" value="Alpha-L RNA-binding motif"/>
    <property type="match status" value="1"/>
</dbReference>
<evidence type="ECO:0000256" key="5">
    <source>
        <dbReference type="RuleBase" id="RU003887"/>
    </source>
</evidence>
<dbReference type="Gene3D" id="3.10.290.10">
    <property type="entry name" value="RNA-binding S4 domain"/>
    <property type="match status" value="1"/>
</dbReference>
<dbReference type="InterPro" id="IPR036986">
    <property type="entry name" value="S4_RNA-bd_sf"/>
</dbReference>
<dbReference type="InterPro" id="IPR002942">
    <property type="entry name" value="S4_RNA-bd"/>
</dbReference>
<evidence type="ECO:0000259" key="7">
    <source>
        <dbReference type="SMART" id="SM00363"/>
    </source>
</evidence>
<comment type="caution">
    <text evidence="8">The sequence shown here is derived from an EMBL/GenBank/DDBJ whole genome shotgun (WGS) entry which is preliminary data.</text>
</comment>
<dbReference type="PANTHER" id="PTHR47683:SF2">
    <property type="entry name" value="RNA-BINDING S4 DOMAIN-CONTAINING PROTEIN"/>
    <property type="match status" value="1"/>
</dbReference>
<dbReference type="RefSeq" id="WP_141866318.1">
    <property type="nucleotide sequence ID" value="NZ_BAABAN010000004.1"/>
</dbReference>
<keyword evidence="4" id="KW-0694">RNA-binding</keyword>
<evidence type="ECO:0000256" key="1">
    <source>
        <dbReference type="ARBA" id="ARBA00000073"/>
    </source>
</evidence>
<dbReference type="SMART" id="SM00363">
    <property type="entry name" value="S4"/>
    <property type="match status" value="1"/>
</dbReference>
<keyword evidence="3 5" id="KW-0413">Isomerase</keyword>
<reference evidence="8 9" key="1">
    <citation type="submission" date="2019-06" db="EMBL/GenBank/DDBJ databases">
        <title>Sequencing the genomes of 1000 actinobacteria strains.</title>
        <authorList>
            <person name="Klenk H.-P."/>
        </authorList>
    </citation>
    <scope>NUCLEOTIDE SEQUENCE [LARGE SCALE GENOMIC DNA]</scope>
    <source>
        <strain evidence="8 9">DSM 24083</strain>
    </source>
</reference>
<keyword evidence="9" id="KW-1185">Reference proteome</keyword>
<dbReference type="InterPro" id="IPR006145">
    <property type="entry name" value="PsdUridine_synth_RsuA/RluA"/>
</dbReference>
<evidence type="ECO:0000313" key="8">
    <source>
        <dbReference type="EMBL" id="TQL72871.1"/>
    </source>
</evidence>
<dbReference type="OrthoDB" id="9807213at2"/>
<dbReference type="GO" id="GO:0003723">
    <property type="term" value="F:RNA binding"/>
    <property type="evidence" value="ECO:0007669"/>
    <property type="project" value="UniProtKB-KW"/>
</dbReference>
<dbReference type="EC" id="5.4.99.-" evidence="5"/>
<feature type="domain" description="RNA-binding S4" evidence="7">
    <location>
        <begin position="61"/>
        <end position="123"/>
    </location>
</feature>